<dbReference type="OrthoDB" id="2014201at2759"/>
<accession>A0A9W8YZL8</accession>
<protein>
    <recommendedName>
        <fullName evidence="4">Glycosyltransferase family 8 protein</fullName>
    </recommendedName>
</protein>
<dbReference type="AlphaFoldDB" id="A0A9W8YZL8"/>
<reference evidence="2" key="1">
    <citation type="submission" date="2022-10" db="EMBL/GenBank/DDBJ databases">
        <title>Tapping the CABI collections for fungal endophytes: first genome assemblies for Collariella, Neodidymelliopsis, Ascochyta clinopodiicola, Didymella pomorum, Didymosphaeria variabile, Neocosmospora piperis and Neocucurbitaria cava.</title>
        <authorList>
            <person name="Hill R."/>
        </authorList>
    </citation>
    <scope>NUCLEOTIDE SEQUENCE</scope>
    <source>
        <strain evidence="2">IMI 355082</strain>
    </source>
</reference>
<sequence>MASRLARIFFLALATALLLYYHSAFLAFTGFGRESQSEATTVIQWPIPPKPPSAGAFKDPIPDSKPAAQDNAASDGSDSAFNELKFPFQEDLMQYRQPNLPISTLTKYAPHNDHGAGQYAYATYLSTRNNSIHDPYFLSAQQLVYRLLWDPVSRSAFHPIVVFVAPFIPEEQRDILRAQGAIVRELELVPWDPPKNEDGDIFPFARWRDLFSKLNIWAQTDFSRIVFLDLDAFPVQNLDTIFDESVAPRQKCNTALLPAADKAHAKEICDYVWAGTGGQGGINVGVVVLEPNKYMHARLLRESQDTTKFDNKMAEQAFLNYAFDEAGPFPPTSLGREWNGYWPKPEDEGKVKIVHEKLWILGEGWTKGIFAKGWNEILELYESERFVEMRKLDGALKTGFF</sequence>
<evidence type="ECO:0000313" key="3">
    <source>
        <dbReference type="Proteomes" id="UP001140453"/>
    </source>
</evidence>
<gene>
    <name evidence="2" type="ORF">N0V93_000410</name>
</gene>
<feature type="region of interest" description="Disordered" evidence="1">
    <location>
        <begin position="54"/>
        <end position="77"/>
    </location>
</feature>
<keyword evidence="3" id="KW-1185">Reference proteome</keyword>
<dbReference type="EMBL" id="JAPEVB010000001">
    <property type="protein sequence ID" value="KAJ4396191.1"/>
    <property type="molecule type" value="Genomic_DNA"/>
</dbReference>
<dbReference type="Gene3D" id="3.90.550.10">
    <property type="entry name" value="Spore Coat Polysaccharide Biosynthesis Protein SpsA, Chain A"/>
    <property type="match status" value="1"/>
</dbReference>
<dbReference type="Proteomes" id="UP001140453">
    <property type="component" value="Unassembled WGS sequence"/>
</dbReference>
<dbReference type="PANTHER" id="PTHR11183">
    <property type="entry name" value="GLYCOGENIN SUBFAMILY MEMBER"/>
    <property type="match status" value="1"/>
</dbReference>
<organism evidence="2 3">
    <name type="scientific">Gnomoniopsis smithogilvyi</name>
    <dbReference type="NCBI Taxonomy" id="1191159"/>
    <lineage>
        <taxon>Eukaryota</taxon>
        <taxon>Fungi</taxon>
        <taxon>Dikarya</taxon>
        <taxon>Ascomycota</taxon>
        <taxon>Pezizomycotina</taxon>
        <taxon>Sordariomycetes</taxon>
        <taxon>Sordariomycetidae</taxon>
        <taxon>Diaporthales</taxon>
        <taxon>Gnomoniaceae</taxon>
        <taxon>Gnomoniopsis</taxon>
    </lineage>
</organism>
<dbReference type="InterPro" id="IPR050587">
    <property type="entry name" value="GNT1/Glycosyltrans_8"/>
</dbReference>
<proteinExistence type="predicted"/>
<name>A0A9W8YZL8_9PEZI</name>
<comment type="caution">
    <text evidence="2">The sequence shown here is derived from an EMBL/GenBank/DDBJ whole genome shotgun (WGS) entry which is preliminary data.</text>
</comment>
<dbReference type="SUPFAM" id="SSF53448">
    <property type="entry name" value="Nucleotide-diphospho-sugar transferases"/>
    <property type="match status" value="1"/>
</dbReference>
<dbReference type="InterPro" id="IPR029044">
    <property type="entry name" value="Nucleotide-diphossugar_trans"/>
</dbReference>
<evidence type="ECO:0000313" key="2">
    <source>
        <dbReference type="EMBL" id="KAJ4396191.1"/>
    </source>
</evidence>
<evidence type="ECO:0008006" key="4">
    <source>
        <dbReference type="Google" id="ProtNLM"/>
    </source>
</evidence>
<evidence type="ECO:0000256" key="1">
    <source>
        <dbReference type="SAM" id="MobiDB-lite"/>
    </source>
</evidence>